<sequence>MPIEDIVHPFLKFYTAAPQWVKSSVGQLYSLAPTRLRYGAKYEEFAAEIGRCGDPAWTARRADEKLLATLRWAIETVPAYAGLKGALAEVRDAADATRLLAAFPLLDKESLKADSTRYLSTRMGPETHLMAFTGGSTSVPMKLYLEKYVSRSKDFAYNSMFDTVAGVGRGDIILALRGRSVPGAGKPGGALWMYDPIKRYLHLSSDHLEAQYMPGYVAAMASWKPTVIHAFPSALVPLAHWLKANPAPGICARIKAVQLFSENVYDYQVDLIREVFGCPVLLDYGHSERAVKAISLPEDGRYFFWPLYGKVELVDSAGRAIEEPGVLGEIVATGFDNRVMPLIRYRTGDLAMWSAAPNPLRPGFPVVDRIEGRLQEFLVCRDHRLVSICTIGAAHFEQLASADRMQFEQSAPGRATLKVMSDTELTARARAALAAGILAKTQGGLDVEIVRVDAIARTGSGKHKLLIQRLDLSGYLGAAGIDQAGQDDRDDRAGPPP</sequence>
<dbReference type="InterPro" id="IPR053158">
    <property type="entry name" value="CapK_Type1_Caps_Biosynth"/>
</dbReference>
<dbReference type="OrthoDB" id="5298740at2"/>
<protein>
    <submittedName>
        <fullName evidence="1">Phenylacetate--CoA ligase family protein</fullName>
    </submittedName>
</protein>
<name>A0A430HI03_9BURK</name>
<reference evidence="1 2" key="1">
    <citation type="submission" date="2018-12" db="EMBL/GenBank/DDBJ databases">
        <authorList>
            <person name="Yang E."/>
        </authorList>
    </citation>
    <scope>NUCLEOTIDE SEQUENCE [LARGE SCALE GENOMIC DNA]</scope>
    <source>
        <strain evidence="1 2">SOD</strain>
    </source>
</reference>
<proteinExistence type="predicted"/>
<comment type="caution">
    <text evidence="1">The sequence shown here is derived from an EMBL/GenBank/DDBJ whole genome shotgun (WGS) entry which is preliminary data.</text>
</comment>
<accession>A0A430HI03</accession>
<dbReference type="PANTHER" id="PTHR36932:SF1">
    <property type="entry name" value="CAPSULAR POLYSACCHARIDE BIOSYNTHESIS PROTEIN"/>
    <property type="match status" value="1"/>
</dbReference>
<dbReference type="GO" id="GO:0016874">
    <property type="term" value="F:ligase activity"/>
    <property type="evidence" value="ECO:0007669"/>
    <property type="project" value="UniProtKB-KW"/>
</dbReference>
<evidence type="ECO:0000313" key="1">
    <source>
        <dbReference type="EMBL" id="RSZ57143.1"/>
    </source>
</evidence>
<dbReference type="SUPFAM" id="SSF56801">
    <property type="entry name" value="Acetyl-CoA synthetase-like"/>
    <property type="match status" value="1"/>
</dbReference>
<dbReference type="PANTHER" id="PTHR36932">
    <property type="entry name" value="CAPSULAR POLYSACCHARIDE BIOSYNTHESIS PROTEIN"/>
    <property type="match status" value="1"/>
</dbReference>
<keyword evidence="2" id="KW-1185">Reference proteome</keyword>
<dbReference type="Proteomes" id="UP000278085">
    <property type="component" value="Unassembled WGS sequence"/>
</dbReference>
<organism evidence="1 2">
    <name type="scientific">Massilia atriviolacea</name>
    <dbReference type="NCBI Taxonomy" id="2495579"/>
    <lineage>
        <taxon>Bacteria</taxon>
        <taxon>Pseudomonadati</taxon>
        <taxon>Pseudomonadota</taxon>
        <taxon>Betaproteobacteria</taxon>
        <taxon>Burkholderiales</taxon>
        <taxon>Oxalobacteraceae</taxon>
        <taxon>Telluria group</taxon>
        <taxon>Massilia</taxon>
    </lineage>
</organism>
<dbReference type="InterPro" id="IPR042099">
    <property type="entry name" value="ANL_N_sf"/>
</dbReference>
<gene>
    <name evidence="1" type="ORF">EJB06_20685</name>
</gene>
<dbReference type="Gene3D" id="3.40.50.12780">
    <property type="entry name" value="N-terminal domain of ligase-like"/>
    <property type="match status" value="1"/>
</dbReference>
<dbReference type="RefSeq" id="WP_126075912.1">
    <property type="nucleotide sequence ID" value="NZ_CP051166.1"/>
</dbReference>
<keyword evidence="1" id="KW-0436">Ligase</keyword>
<dbReference type="EMBL" id="RXLQ01000011">
    <property type="protein sequence ID" value="RSZ57143.1"/>
    <property type="molecule type" value="Genomic_DNA"/>
</dbReference>
<evidence type="ECO:0000313" key="2">
    <source>
        <dbReference type="Proteomes" id="UP000278085"/>
    </source>
</evidence>
<dbReference type="AlphaFoldDB" id="A0A430HI03"/>